<reference evidence="2 3" key="1">
    <citation type="journal article" date="2018" name="Sci. Rep.">
        <title>Genome sequence of the cauliflower mushroom Sparassis crispa (Hanabiratake) and its association with beneficial usage.</title>
        <authorList>
            <person name="Kiyama R."/>
            <person name="Furutani Y."/>
            <person name="Kawaguchi K."/>
            <person name="Nakanishi T."/>
        </authorList>
    </citation>
    <scope>NUCLEOTIDE SEQUENCE [LARGE SCALE GENOMIC DNA]</scope>
</reference>
<feature type="compositionally biased region" description="Basic and acidic residues" evidence="1">
    <location>
        <begin position="1043"/>
        <end position="1052"/>
    </location>
</feature>
<comment type="caution">
    <text evidence="2">The sequence shown here is derived from an EMBL/GenBank/DDBJ whole genome shotgun (WGS) entry which is preliminary data.</text>
</comment>
<protein>
    <submittedName>
        <fullName evidence="2">Uncharacterized protein</fullName>
    </submittedName>
</protein>
<sequence>MYIGKNCASQAARYINSQLAALYENAVECLDTHGCAANMDDECRSSYALAEYSDFGQSRSKKLKDRVFHAVFNQPHVDFICNHAAILCLSIRYGFYCIENVFSAHQQPVTISDVNVKFCISFDRERHILPASESRRSLNAIQLVILDFMNAQLVSATADVAIDGSILESHLARYLRFLQDAGSNIFPSLPEFDARKPNLTIDFSLFGSAFFRLGRHKIGNVSVKEINNYLASTWFKASTLDAERNIDSDWRATSLADLNSVRALPAISNVHFQLSFDPPRLNLICSREAVVTFRLSDVKFFDTPSLEGPPKRQYGACDIVVLFDIYHEIEGHIVRCKLDINSARIVNDACKLPYVDDGDETAIEYWTGLLKFFVPGYVEILKSANYHVVYYDDERVHASAAGEGRSPLPSSPATQVSFAWKQALTDTDLHGFDQVIVVSQSSANAHLYDLYSRSLKDPDLEWLSDWGTDDFHARVQPMTCCLLSNNKAIVWVDLAVGNLKMPDQEYEFEDLRLAFELTLKMFTHDNLFLSRNGLRIFENSLAYKDHCLDGAYEFRHICLDFTSCKFLHEYSRFESVFEHCDRNTIDVARAIINNIQKQYFSVFTTEGLGVIHTLPIWAGDALQDRPAHVLTDVAFYVHSESTVDRQNWMEVSEFLAPVIVVLGMCNFRRLPFRYLDLPPSWHALANEQGSHGILAIDRTVFLEDWLLKSLAYVNRATTLIPEFSRPKDGSWEPEMIPWATHCFKKDHPCRWQLRSEQDGFLRFAWKNLDGWNYGHESGPTDSMNGSYAISCGTRNYLEIPSLGPQKELNIKIRGEIELRLSCNSSRTHWSVKSSAKWDIVLVIVTESSGLHFELQTRSAMFDFARNEIEGDTTAVADAKALLKECLQDSLDFTTMMDQLWPLEGIWQSCYPGSLGFTLAHPGFSTQGDVLLKLRPFGQLSSADHTAPGSRQALTICSRRRSQSSCTVSPRSSPSRHLPSLPSPGCPPSLSPPASRLFGALSPPSQRFVRPSARDVEQARAMFAYAVAITNGASTDSNNLSEPGHIDVSESHS</sequence>
<feature type="compositionally biased region" description="Pro residues" evidence="1">
    <location>
        <begin position="980"/>
        <end position="990"/>
    </location>
</feature>
<evidence type="ECO:0000313" key="3">
    <source>
        <dbReference type="Proteomes" id="UP000287166"/>
    </source>
</evidence>
<dbReference type="AlphaFoldDB" id="A0A401GQV2"/>
<feature type="compositionally biased region" description="Low complexity" evidence="1">
    <location>
        <begin position="963"/>
        <end position="979"/>
    </location>
</feature>
<feature type="region of interest" description="Disordered" evidence="1">
    <location>
        <begin position="963"/>
        <end position="1005"/>
    </location>
</feature>
<evidence type="ECO:0000256" key="1">
    <source>
        <dbReference type="SAM" id="MobiDB-lite"/>
    </source>
</evidence>
<gene>
    <name evidence="2" type="ORF">SCP_0606100</name>
</gene>
<organism evidence="2 3">
    <name type="scientific">Sparassis crispa</name>
    <dbReference type="NCBI Taxonomy" id="139825"/>
    <lineage>
        <taxon>Eukaryota</taxon>
        <taxon>Fungi</taxon>
        <taxon>Dikarya</taxon>
        <taxon>Basidiomycota</taxon>
        <taxon>Agaricomycotina</taxon>
        <taxon>Agaricomycetes</taxon>
        <taxon>Polyporales</taxon>
        <taxon>Sparassidaceae</taxon>
        <taxon>Sparassis</taxon>
    </lineage>
</organism>
<dbReference type="STRING" id="139825.A0A401GQV2"/>
<dbReference type="InParanoid" id="A0A401GQV2"/>
<accession>A0A401GQV2</accession>
<feature type="region of interest" description="Disordered" evidence="1">
    <location>
        <begin position="1032"/>
        <end position="1052"/>
    </location>
</feature>
<proteinExistence type="predicted"/>
<dbReference type="Proteomes" id="UP000287166">
    <property type="component" value="Unassembled WGS sequence"/>
</dbReference>
<evidence type="ECO:0000313" key="2">
    <source>
        <dbReference type="EMBL" id="GBE84631.1"/>
    </source>
</evidence>
<keyword evidence="3" id="KW-1185">Reference proteome</keyword>
<name>A0A401GQV2_9APHY</name>
<dbReference type="GeneID" id="38781548"/>
<dbReference type="EMBL" id="BFAD01000006">
    <property type="protein sequence ID" value="GBE84631.1"/>
    <property type="molecule type" value="Genomic_DNA"/>
</dbReference>
<dbReference type="RefSeq" id="XP_027615544.1">
    <property type="nucleotide sequence ID" value="XM_027759743.1"/>
</dbReference>
<dbReference type="OrthoDB" id="5429442at2759"/>